<protein>
    <submittedName>
        <fullName evidence="1">Uncharacterized protein</fullName>
    </submittedName>
</protein>
<reference evidence="1" key="1">
    <citation type="submission" date="2022-04" db="EMBL/GenBank/DDBJ databases">
        <title>Complete genome sequence of a cyanobacterium, Nostoc sp. SO-36, isolated in Antarctica.</title>
        <authorList>
            <person name="Kanesaki Y."/>
            <person name="Effendi D."/>
            <person name="Sakamoto T."/>
            <person name="Ohtani S."/>
            <person name="Awai K."/>
        </authorList>
    </citation>
    <scope>NUCLEOTIDE SEQUENCE</scope>
    <source>
        <strain evidence="1">SO-36</strain>
        <plasmid evidence="1">pANSO36A</plasmid>
    </source>
</reference>
<evidence type="ECO:0000313" key="2">
    <source>
        <dbReference type="Proteomes" id="UP001055453"/>
    </source>
</evidence>
<dbReference type="EMBL" id="AP025733">
    <property type="protein sequence ID" value="BDI20573.1"/>
    <property type="molecule type" value="Genomic_DNA"/>
</dbReference>
<proteinExistence type="predicted"/>
<gene>
    <name evidence="1" type="ORF">ANSO36C_63750</name>
</gene>
<geneLocation type="plasmid" evidence="1 2">
    <name>pANSO36A</name>
</geneLocation>
<accession>A0ABM7ZBB5</accession>
<name>A0ABM7ZBB5_NOSCO</name>
<organism evidence="1 2">
    <name type="scientific">Nostoc cf. commune SO-36</name>
    <dbReference type="NCBI Taxonomy" id="449208"/>
    <lineage>
        <taxon>Bacteria</taxon>
        <taxon>Bacillati</taxon>
        <taxon>Cyanobacteriota</taxon>
        <taxon>Cyanophyceae</taxon>
        <taxon>Nostocales</taxon>
        <taxon>Nostocaceae</taxon>
        <taxon>Nostoc</taxon>
    </lineage>
</organism>
<keyword evidence="2" id="KW-1185">Reference proteome</keyword>
<evidence type="ECO:0000313" key="1">
    <source>
        <dbReference type="EMBL" id="BDI20573.1"/>
    </source>
</evidence>
<sequence length="126" mass="15066">MKFEINQIVEVVDGQPVILSTEIRVLTPSADLYSLARDYMDEYDDYEFVQRNQYSGYKSQRRRYSIVLMPQQDRLIICSQLQTDVESKLFPYLWETAITNFEELHDFFKHWQGNNKTQLAEVKHGY</sequence>
<keyword evidence="1" id="KW-0614">Plasmid</keyword>
<dbReference type="RefSeq" id="WP_251960745.1">
    <property type="nucleotide sequence ID" value="NZ_AP025733.1"/>
</dbReference>
<dbReference type="Proteomes" id="UP001055453">
    <property type="component" value="Plasmid pANSO36A"/>
</dbReference>